<sequence>MVISSGRAGGSPITPTNTQRHNYKWRKELSPMICPDKNVLKTKGRKVQLSALPRDLSGVPRFYASGRSAEQSKSNSGLRLASAASPPYF</sequence>
<dbReference type="AlphaFoldDB" id="A0A0F2M6U5"/>
<accession>A0A0F2M6U5</accession>
<feature type="region of interest" description="Disordered" evidence="1">
    <location>
        <begin position="66"/>
        <end position="89"/>
    </location>
</feature>
<proteinExistence type="predicted"/>
<evidence type="ECO:0000256" key="1">
    <source>
        <dbReference type="SAM" id="MobiDB-lite"/>
    </source>
</evidence>
<reference evidence="2 3" key="1">
    <citation type="journal article" date="2014" name="BMC Genomics">
        <title>Comparative genomics of the major fungal agents of human and animal Sporotrichosis: Sporothrix schenckii and Sporothrix brasiliensis.</title>
        <authorList>
            <person name="Teixeira M.M."/>
            <person name="de Almeida L.G."/>
            <person name="Kubitschek-Barreira P."/>
            <person name="Alves F.L."/>
            <person name="Kioshima E.S."/>
            <person name="Abadio A.K."/>
            <person name="Fernandes L."/>
            <person name="Derengowski L.S."/>
            <person name="Ferreira K.S."/>
            <person name="Souza R.C."/>
            <person name="Ruiz J.C."/>
            <person name="de Andrade N.C."/>
            <person name="Paes H.C."/>
            <person name="Nicola A.M."/>
            <person name="Albuquerque P."/>
            <person name="Gerber A.L."/>
            <person name="Martins V.P."/>
            <person name="Peconick L.D."/>
            <person name="Neto A.V."/>
            <person name="Chaucanez C.B."/>
            <person name="Silva P.A."/>
            <person name="Cunha O.L."/>
            <person name="de Oliveira F.F."/>
            <person name="dos Santos T.C."/>
            <person name="Barros A.L."/>
            <person name="Soares M.A."/>
            <person name="de Oliveira L.M."/>
            <person name="Marini M.M."/>
            <person name="Villalobos-Duno H."/>
            <person name="Cunha M.M."/>
            <person name="de Hoog S."/>
            <person name="da Silveira J.F."/>
            <person name="Henrissat B."/>
            <person name="Nino-Vega G.A."/>
            <person name="Cisalpino P.S."/>
            <person name="Mora-Montes H.M."/>
            <person name="Almeida S.R."/>
            <person name="Stajich J.E."/>
            <person name="Lopes-Bezerra L.M."/>
            <person name="Vasconcelos A.T."/>
            <person name="Felipe M.S."/>
        </authorList>
    </citation>
    <scope>NUCLEOTIDE SEQUENCE [LARGE SCALE GENOMIC DNA]</scope>
    <source>
        <strain evidence="2 3">1099-18</strain>
    </source>
</reference>
<dbReference type="Proteomes" id="UP000033710">
    <property type="component" value="Unassembled WGS sequence"/>
</dbReference>
<dbReference type="VEuPathDB" id="FungiDB:SPSK_10113"/>
<name>A0A0F2M6U5_SPOSC</name>
<dbReference type="EMBL" id="AXCR01000007">
    <property type="protein sequence ID" value="KJR84520.1"/>
    <property type="molecule type" value="Genomic_DNA"/>
</dbReference>
<evidence type="ECO:0000313" key="3">
    <source>
        <dbReference type="Proteomes" id="UP000033710"/>
    </source>
</evidence>
<comment type="caution">
    <text evidence="2">The sequence shown here is derived from an EMBL/GenBank/DDBJ whole genome shotgun (WGS) entry which is preliminary data.</text>
</comment>
<dbReference type="RefSeq" id="XP_016587196.1">
    <property type="nucleotide sequence ID" value="XM_016736669.1"/>
</dbReference>
<feature type="region of interest" description="Disordered" evidence="1">
    <location>
        <begin position="1"/>
        <end position="21"/>
    </location>
</feature>
<reference evidence="2 3" key="2">
    <citation type="journal article" date="2015" name="Eukaryot. Cell">
        <title>Asexual propagation of a virulent clone complex in a human and feline outbreak of sporotrichosis.</title>
        <authorList>
            <person name="Teixeira Mde M."/>
            <person name="Rodrigues A.M."/>
            <person name="Tsui C.K."/>
            <person name="de Almeida L.G."/>
            <person name="Van Diepeningen A.D."/>
            <person name="van den Ende B.G."/>
            <person name="Fernandes G.F."/>
            <person name="Kano R."/>
            <person name="Hamelin R.C."/>
            <person name="Lopes-Bezerra L.M."/>
            <person name="Vasconcelos A.T."/>
            <person name="de Hoog S."/>
            <person name="de Camargo Z.P."/>
            <person name="Felipe M.S."/>
        </authorList>
    </citation>
    <scope>NUCLEOTIDE SEQUENCE [LARGE SCALE GENOMIC DNA]</scope>
    <source>
        <strain evidence="2 3">1099-18</strain>
    </source>
</reference>
<feature type="compositionally biased region" description="Polar residues" evidence="1">
    <location>
        <begin position="68"/>
        <end position="77"/>
    </location>
</feature>
<dbReference type="GeneID" id="27671946"/>
<protein>
    <submittedName>
        <fullName evidence="2">Uncharacterized protein</fullName>
    </submittedName>
</protein>
<organism evidence="2 3">
    <name type="scientific">Sporothrix schenckii 1099-18</name>
    <dbReference type="NCBI Taxonomy" id="1397361"/>
    <lineage>
        <taxon>Eukaryota</taxon>
        <taxon>Fungi</taxon>
        <taxon>Dikarya</taxon>
        <taxon>Ascomycota</taxon>
        <taxon>Pezizomycotina</taxon>
        <taxon>Sordariomycetes</taxon>
        <taxon>Sordariomycetidae</taxon>
        <taxon>Ophiostomatales</taxon>
        <taxon>Ophiostomataceae</taxon>
        <taxon>Sporothrix</taxon>
    </lineage>
</organism>
<evidence type="ECO:0000313" key="2">
    <source>
        <dbReference type="EMBL" id="KJR84520.1"/>
    </source>
</evidence>
<dbReference type="KEGG" id="ssck:SPSK_10113"/>
<gene>
    <name evidence="2" type="ORF">SPSK_10113</name>
</gene>